<comment type="cofactor">
    <cofactor evidence="1">
        <name>FAD</name>
        <dbReference type="ChEBI" id="CHEBI:57692"/>
    </cofactor>
</comment>
<evidence type="ECO:0000256" key="6">
    <source>
        <dbReference type="ARBA" id="ARBA00023002"/>
    </source>
</evidence>
<organism evidence="8 9">
    <name type="scientific">Ferrovibrio xuzhouensis</name>
    <dbReference type="NCBI Taxonomy" id="1576914"/>
    <lineage>
        <taxon>Bacteria</taxon>
        <taxon>Pseudomonadati</taxon>
        <taxon>Pseudomonadota</taxon>
        <taxon>Alphaproteobacteria</taxon>
        <taxon>Rhodospirillales</taxon>
        <taxon>Rhodospirillaceae</taxon>
        <taxon>Ferrovibrio</taxon>
    </lineage>
</organism>
<dbReference type="Proteomes" id="UP001595711">
    <property type="component" value="Unassembled WGS sequence"/>
</dbReference>
<reference evidence="9" key="1">
    <citation type="journal article" date="2019" name="Int. J. Syst. Evol. Microbiol.">
        <title>The Global Catalogue of Microorganisms (GCM) 10K type strain sequencing project: providing services to taxonomists for standard genome sequencing and annotation.</title>
        <authorList>
            <consortium name="The Broad Institute Genomics Platform"/>
            <consortium name="The Broad Institute Genome Sequencing Center for Infectious Disease"/>
            <person name="Wu L."/>
            <person name="Ma J."/>
        </authorList>
    </citation>
    <scope>NUCLEOTIDE SEQUENCE [LARGE SCALE GENOMIC DNA]</scope>
    <source>
        <strain evidence="9">KCTC 42182</strain>
    </source>
</reference>
<comment type="caution">
    <text evidence="8">The sequence shown here is derived from an EMBL/GenBank/DDBJ whole genome shotgun (WGS) entry which is preliminary data.</text>
</comment>
<protein>
    <submittedName>
        <fullName evidence="8">NAD(P)-binding protein</fullName>
    </submittedName>
</protein>
<name>A0ABV7VB09_9PROT</name>
<evidence type="ECO:0000256" key="7">
    <source>
        <dbReference type="SAM" id="MobiDB-lite"/>
    </source>
</evidence>
<evidence type="ECO:0000256" key="1">
    <source>
        <dbReference type="ARBA" id="ARBA00001974"/>
    </source>
</evidence>
<evidence type="ECO:0000256" key="2">
    <source>
        <dbReference type="ARBA" id="ARBA00008312"/>
    </source>
</evidence>
<sequence length="424" mass="44846">MLHHIAIVGSGPSGLFCADALLRQRPDLKIDVFDRLPTPYGLIRFGVAPDHQGTKAVTRQFDRLFGGGSLRFVGHVAVGTDLPLARLLETYDAVVLALGAHADRPLGVPGEELAGRYGSMAFVGWYNGHPDFRDLAPLLDRPAAAVIGQGNVAVDIARVLGKTAQEMAASDLTAHAMTAIGGAALSDIYMIGRRGPIEASFTSAELAELGRLENLRPVVAKADLPDNIPAGLDPAEARVKEKNLLLLHEFAARDDEKPVKLHFVFHRAPEAVLGSGRVEALKLKGSEAPLAAGTVVSAIGYRTETQGDLPRASERGVLANEEGRIAPGLYVVGWAKRGPSGTIPTNRAEAKAVADRILADFNGDETPAKAGSDAIDAMLKQQGLTAIDWSGWKRIEAAEAAAARQGSPREKLADWTGLRQAAAG</sequence>
<keyword evidence="3" id="KW-0285">Flavoprotein</keyword>
<keyword evidence="9" id="KW-1185">Reference proteome</keyword>
<keyword evidence="5" id="KW-0521">NADP</keyword>
<evidence type="ECO:0000313" key="9">
    <source>
        <dbReference type="Proteomes" id="UP001595711"/>
    </source>
</evidence>
<dbReference type="PRINTS" id="PR00419">
    <property type="entry name" value="ADXRDTASE"/>
</dbReference>
<feature type="region of interest" description="Disordered" evidence="7">
    <location>
        <begin position="402"/>
        <end position="424"/>
    </location>
</feature>
<dbReference type="Gene3D" id="3.50.50.60">
    <property type="entry name" value="FAD/NAD(P)-binding domain"/>
    <property type="match status" value="1"/>
</dbReference>
<dbReference type="PANTHER" id="PTHR48467:SF1">
    <property type="entry name" value="GLUTAMATE SYNTHASE 1 [NADH], CHLOROPLASTIC-LIKE"/>
    <property type="match status" value="1"/>
</dbReference>
<evidence type="ECO:0000256" key="5">
    <source>
        <dbReference type="ARBA" id="ARBA00022857"/>
    </source>
</evidence>
<proteinExistence type="inferred from homology"/>
<dbReference type="Gene3D" id="3.40.50.720">
    <property type="entry name" value="NAD(P)-binding Rossmann-like Domain"/>
    <property type="match status" value="1"/>
</dbReference>
<dbReference type="EMBL" id="JBHRYJ010000001">
    <property type="protein sequence ID" value="MFC3674152.1"/>
    <property type="molecule type" value="Genomic_DNA"/>
</dbReference>
<dbReference type="RefSeq" id="WP_379720585.1">
    <property type="nucleotide sequence ID" value="NZ_JBHRYJ010000001.1"/>
</dbReference>
<keyword evidence="6" id="KW-0560">Oxidoreductase</keyword>
<evidence type="ECO:0000256" key="4">
    <source>
        <dbReference type="ARBA" id="ARBA00022827"/>
    </source>
</evidence>
<dbReference type="SUPFAM" id="SSF51971">
    <property type="entry name" value="Nucleotide-binding domain"/>
    <property type="match status" value="1"/>
</dbReference>
<keyword evidence="4" id="KW-0274">FAD</keyword>
<comment type="similarity">
    <text evidence="2">Belongs to the ferredoxin--NADP reductase type 1 family.</text>
</comment>
<dbReference type="InterPro" id="IPR021163">
    <property type="entry name" value="Ferredox_Rdtase_adrenod"/>
</dbReference>
<dbReference type="InterPro" id="IPR036188">
    <property type="entry name" value="FAD/NAD-bd_sf"/>
</dbReference>
<evidence type="ECO:0000313" key="8">
    <source>
        <dbReference type="EMBL" id="MFC3674152.1"/>
    </source>
</evidence>
<dbReference type="InterPro" id="IPR055275">
    <property type="entry name" value="Ferredox_Rdtase"/>
</dbReference>
<dbReference type="PANTHER" id="PTHR48467">
    <property type="entry name" value="GLUTAMATE SYNTHASE 1 [NADH], CHLOROPLASTIC-LIKE"/>
    <property type="match status" value="1"/>
</dbReference>
<accession>A0ABV7VB09</accession>
<dbReference type="Pfam" id="PF13450">
    <property type="entry name" value="NAD_binding_8"/>
    <property type="match status" value="1"/>
</dbReference>
<gene>
    <name evidence="8" type="ORF">ACFOOQ_01275</name>
</gene>
<dbReference type="PIRSF" id="PIRSF000362">
    <property type="entry name" value="FNR"/>
    <property type="match status" value="1"/>
</dbReference>
<evidence type="ECO:0000256" key="3">
    <source>
        <dbReference type="ARBA" id="ARBA00022630"/>
    </source>
</evidence>